<evidence type="ECO:0000256" key="2">
    <source>
        <dbReference type="ARBA" id="ARBA00022692"/>
    </source>
</evidence>
<proteinExistence type="predicted"/>
<keyword evidence="8" id="KW-1185">Reference proteome</keyword>
<evidence type="ECO:0000256" key="5">
    <source>
        <dbReference type="SAM" id="Phobius"/>
    </source>
</evidence>
<feature type="transmembrane region" description="Helical" evidence="5">
    <location>
        <begin position="95"/>
        <end position="112"/>
    </location>
</feature>
<feature type="transmembrane region" description="Helical" evidence="5">
    <location>
        <begin position="68"/>
        <end position="89"/>
    </location>
</feature>
<gene>
    <name evidence="7" type="ORF">HGO97_014645</name>
</gene>
<evidence type="ECO:0000313" key="8">
    <source>
        <dbReference type="Proteomes" id="UP000723714"/>
    </source>
</evidence>
<feature type="transmembrane region" description="Helical" evidence="5">
    <location>
        <begin position="12"/>
        <end position="32"/>
    </location>
</feature>
<dbReference type="RefSeq" id="WP_216243043.1">
    <property type="nucleotide sequence ID" value="NZ_JABACJ020000014.1"/>
</dbReference>
<feature type="transmembrane region" description="Helical" evidence="5">
    <location>
        <begin position="225"/>
        <end position="243"/>
    </location>
</feature>
<feature type="domain" description="O-antigen ligase-related" evidence="6">
    <location>
        <begin position="209"/>
        <end position="385"/>
    </location>
</feature>
<evidence type="ECO:0000313" key="7">
    <source>
        <dbReference type="EMBL" id="MBU3877046.1"/>
    </source>
</evidence>
<dbReference type="EMBL" id="JABACJ020000014">
    <property type="protein sequence ID" value="MBU3877046.1"/>
    <property type="molecule type" value="Genomic_DNA"/>
</dbReference>
<comment type="subcellular location">
    <subcellularLocation>
        <location evidence="1">Membrane</location>
        <topology evidence="1">Multi-pass membrane protein</topology>
    </subcellularLocation>
</comment>
<accession>A0ABS6D7D9</accession>
<sequence>MTENKKFKQALFIFKICYLVYLLLAFNAFINGMAWMNVASYVITAAGLLLVLGMVFQYKRYKSAYNLWFLAAFILSYVISAALHLSFGVSGNLKGLIWLVLPILLGYISAFDMSGDEIRRELKWLSGIYIVYCTIANLVSLTMVCWGRRFDYTDGTGKIHSIGYRWNRLWGIYDDPNHGATISIIAMFLLIYLFSRTKKLWKRILAVLCFLINYLYLVLSNSRTGIVTLTAGVIFAGMVYAWIEKKSGRHVKRLILKLVCVIFAAGILCVGTYALNEAYQPLDKKIVKLMNIKKTTKPVNKANRKKDLQKDYSNGRFEIWKNGLQIVEKSPIVGIGYRNIAGYSEENFSEGYLVKNASGVQYDSMHNLELDVLVSQGILGGVLFLILLGNTCVILFKRVYQVPGGDVAETIFSVSAAGALFVAGIFLSFIFYVNAPQNLCFWLFLGYAMRFCQLGEKEEV</sequence>
<reference evidence="7 8" key="1">
    <citation type="submission" date="2021-06" db="EMBL/GenBank/DDBJ databases">
        <title>Faecalicatena sp. nov. isolated from porcine feces.</title>
        <authorList>
            <person name="Oh B.S."/>
            <person name="Lee J.H."/>
        </authorList>
    </citation>
    <scope>NUCLEOTIDE SEQUENCE [LARGE SCALE GENOMIC DNA]</scope>
    <source>
        <strain evidence="7 8">AGMB00832</strain>
    </source>
</reference>
<evidence type="ECO:0000259" key="6">
    <source>
        <dbReference type="Pfam" id="PF04932"/>
    </source>
</evidence>
<feature type="transmembrane region" description="Helical" evidence="5">
    <location>
        <begin position="38"/>
        <end position="56"/>
    </location>
</feature>
<dbReference type="Proteomes" id="UP000723714">
    <property type="component" value="Unassembled WGS sequence"/>
</dbReference>
<feature type="transmembrane region" description="Helical" evidence="5">
    <location>
        <begin position="373"/>
        <end position="396"/>
    </location>
</feature>
<feature type="transmembrane region" description="Helical" evidence="5">
    <location>
        <begin position="408"/>
        <end position="433"/>
    </location>
</feature>
<evidence type="ECO:0000256" key="3">
    <source>
        <dbReference type="ARBA" id="ARBA00022989"/>
    </source>
</evidence>
<comment type="caution">
    <text evidence="7">The sequence shown here is derived from an EMBL/GenBank/DDBJ whole genome shotgun (WGS) entry which is preliminary data.</text>
</comment>
<feature type="transmembrane region" description="Helical" evidence="5">
    <location>
        <begin position="255"/>
        <end position="275"/>
    </location>
</feature>
<feature type="transmembrane region" description="Helical" evidence="5">
    <location>
        <begin position="200"/>
        <end position="219"/>
    </location>
</feature>
<protein>
    <submittedName>
        <fullName evidence="7">Oligosaccharide repeat unit polymerase</fullName>
    </submittedName>
</protein>
<dbReference type="NCBIfam" id="TIGR04370">
    <property type="entry name" value="glyco_rpt_poly"/>
    <property type="match status" value="1"/>
</dbReference>
<dbReference type="InterPro" id="IPR007016">
    <property type="entry name" value="O-antigen_ligase-rel_domated"/>
</dbReference>
<keyword evidence="3 5" id="KW-1133">Transmembrane helix</keyword>
<dbReference type="InterPro" id="IPR051533">
    <property type="entry name" value="WaaL-like"/>
</dbReference>
<name>A0ABS6D7D9_9FIRM</name>
<dbReference type="Pfam" id="PF04932">
    <property type="entry name" value="Wzy_C"/>
    <property type="match status" value="1"/>
</dbReference>
<feature type="transmembrane region" description="Helical" evidence="5">
    <location>
        <begin position="124"/>
        <end position="144"/>
    </location>
</feature>
<dbReference type="PANTHER" id="PTHR37422">
    <property type="entry name" value="TEICHURONIC ACID BIOSYNTHESIS PROTEIN TUAE"/>
    <property type="match status" value="1"/>
</dbReference>
<evidence type="ECO:0000256" key="4">
    <source>
        <dbReference type="ARBA" id="ARBA00023136"/>
    </source>
</evidence>
<evidence type="ECO:0000256" key="1">
    <source>
        <dbReference type="ARBA" id="ARBA00004141"/>
    </source>
</evidence>
<keyword evidence="4 5" id="KW-0472">Membrane</keyword>
<feature type="transmembrane region" description="Helical" evidence="5">
    <location>
        <begin position="176"/>
        <end position="193"/>
    </location>
</feature>
<organism evidence="7 8">
    <name type="scientific">Faecalicatena faecalis</name>
    <dbReference type="NCBI Taxonomy" id="2726362"/>
    <lineage>
        <taxon>Bacteria</taxon>
        <taxon>Bacillati</taxon>
        <taxon>Bacillota</taxon>
        <taxon>Clostridia</taxon>
        <taxon>Lachnospirales</taxon>
        <taxon>Lachnospiraceae</taxon>
        <taxon>Faecalicatena</taxon>
    </lineage>
</organism>
<dbReference type="PANTHER" id="PTHR37422:SF13">
    <property type="entry name" value="LIPOPOLYSACCHARIDE BIOSYNTHESIS PROTEIN PA4999-RELATED"/>
    <property type="match status" value="1"/>
</dbReference>
<keyword evidence="2 5" id="KW-0812">Transmembrane</keyword>